<gene>
    <name evidence="1" type="ORF">PVAG01_06068</name>
</gene>
<dbReference type="InterPro" id="IPR023198">
    <property type="entry name" value="PGP-like_dom2"/>
</dbReference>
<protein>
    <recommendedName>
        <fullName evidence="3">GS1 protein</fullName>
    </recommendedName>
</protein>
<sequence>MGSTSRTDFPPTRACIFDMDGLLINTEDMYTVCANYVLEKYGKPHLPWSVKAKLMGVPGSSTGEVFHAWAQLPISREQYKAELREQQHIHFPDCKPLPGVEKLLLNLKGAHDINGAKVHIALASSSEKYNFDLKTSRPETKATFSVFDENRRVLGDDPRVQKGRGKPAPDIFLMALQTINASLPANEKDILPEECLVFEDSVPGVEAGRRAKMRVVWVPHPGLKTEYAGREKDVLAGRIGLVEIGDDFQLGEVDDGWAQYLPTLEDFPYKHYGIDIAPVSKV</sequence>
<dbReference type="Gene3D" id="1.10.150.240">
    <property type="entry name" value="Putative phosphatase, domain 2"/>
    <property type="match status" value="1"/>
</dbReference>
<keyword evidence="2" id="KW-1185">Reference proteome</keyword>
<dbReference type="InterPro" id="IPR006439">
    <property type="entry name" value="HAD-SF_hydro_IA"/>
</dbReference>
<dbReference type="PANTHER" id="PTHR18901">
    <property type="entry name" value="2-DEOXYGLUCOSE-6-PHOSPHATE PHOSPHATASE 2"/>
    <property type="match status" value="1"/>
</dbReference>
<accession>A0ABR4PFM8</accession>
<dbReference type="NCBIfam" id="TIGR01509">
    <property type="entry name" value="HAD-SF-IA-v3"/>
    <property type="match status" value="1"/>
</dbReference>
<comment type="caution">
    <text evidence="1">The sequence shown here is derived from an EMBL/GenBank/DDBJ whole genome shotgun (WGS) entry which is preliminary data.</text>
</comment>
<organism evidence="1 2">
    <name type="scientific">Phlyctema vagabunda</name>
    <dbReference type="NCBI Taxonomy" id="108571"/>
    <lineage>
        <taxon>Eukaryota</taxon>
        <taxon>Fungi</taxon>
        <taxon>Dikarya</taxon>
        <taxon>Ascomycota</taxon>
        <taxon>Pezizomycotina</taxon>
        <taxon>Leotiomycetes</taxon>
        <taxon>Helotiales</taxon>
        <taxon>Dermateaceae</taxon>
        <taxon>Phlyctema</taxon>
    </lineage>
</organism>
<evidence type="ECO:0008006" key="3">
    <source>
        <dbReference type="Google" id="ProtNLM"/>
    </source>
</evidence>
<proteinExistence type="predicted"/>
<dbReference type="SFLD" id="SFLDG01129">
    <property type="entry name" value="C1.5:_HAD__Beta-PGM__Phosphata"/>
    <property type="match status" value="1"/>
</dbReference>
<dbReference type="InterPro" id="IPR023214">
    <property type="entry name" value="HAD_sf"/>
</dbReference>
<evidence type="ECO:0000313" key="1">
    <source>
        <dbReference type="EMBL" id="KAL3421912.1"/>
    </source>
</evidence>
<dbReference type="PANTHER" id="PTHR18901:SF42">
    <property type="entry name" value="SUPERFAMILY HYDROLASE, PUTATIVE-RELATED"/>
    <property type="match status" value="1"/>
</dbReference>
<dbReference type="Proteomes" id="UP001629113">
    <property type="component" value="Unassembled WGS sequence"/>
</dbReference>
<dbReference type="Pfam" id="PF13419">
    <property type="entry name" value="HAD_2"/>
    <property type="match status" value="1"/>
</dbReference>
<reference evidence="1 2" key="1">
    <citation type="submission" date="2024-06" db="EMBL/GenBank/DDBJ databases">
        <title>Complete genome of Phlyctema vagabunda strain 19-DSS-EL-015.</title>
        <authorList>
            <person name="Fiorenzani C."/>
        </authorList>
    </citation>
    <scope>NUCLEOTIDE SEQUENCE [LARGE SCALE GENOMIC DNA]</scope>
    <source>
        <strain evidence="1 2">19-DSS-EL-015</strain>
    </source>
</reference>
<dbReference type="InterPro" id="IPR036412">
    <property type="entry name" value="HAD-like_sf"/>
</dbReference>
<dbReference type="SFLD" id="SFLDS00003">
    <property type="entry name" value="Haloacid_Dehalogenase"/>
    <property type="match status" value="1"/>
</dbReference>
<dbReference type="SUPFAM" id="SSF56784">
    <property type="entry name" value="HAD-like"/>
    <property type="match status" value="1"/>
</dbReference>
<evidence type="ECO:0000313" key="2">
    <source>
        <dbReference type="Proteomes" id="UP001629113"/>
    </source>
</evidence>
<dbReference type="Gene3D" id="3.40.50.1000">
    <property type="entry name" value="HAD superfamily/HAD-like"/>
    <property type="match status" value="1"/>
</dbReference>
<name>A0ABR4PFM8_9HELO</name>
<dbReference type="InterPro" id="IPR041492">
    <property type="entry name" value="HAD_2"/>
</dbReference>
<dbReference type="EMBL" id="JBFCZG010000005">
    <property type="protein sequence ID" value="KAL3421912.1"/>
    <property type="molecule type" value="Genomic_DNA"/>
</dbReference>